<dbReference type="Proteomes" id="UP001197492">
    <property type="component" value="Unassembled WGS sequence"/>
</dbReference>
<reference evidence="2 5" key="1">
    <citation type="submission" date="2021-06" db="EMBL/GenBank/DDBJ databases">
        <title>Collection of gut derived symbiotic bacterial strains cultured from healthy donors.</title>
        <authorList>
            <person name="Lin H."/>
            <person name="Littmann E."/>
            <person name="Pamer E.G."/>
        </authorList>
    </citation>
    <scope>NUCLEOTIDE SEQUENCE</scope>
    <source>
        <strain evidence="3 5">MSK.21.70</strain>
        <strain evidence="2">MSK.21.82</strain>
    </source>
</reference>
<dbReference type="RefSeq" id="WP_217746927.1">
    <property type="nucleotide sequence ID" value="NZ_JAHOEB010000003.1"/>
</dbReference>
<dbReference type="PANTHER" id="PTHR35795">
    <property type="entry name" value="SLR1885 PROTEIN"/>
    <property type="match status" value="1"/>
</dbReference>
<dbReference type="AlphaFoldDB" id="A0AAW4MRH7"/>
<dbReference type="PROSITE" id="PS51831">
    <property type="entry name" value="HD"/>
    <property type="match status" value="1"/>
</dbReference>
<dbReference type="EMBL" id="JAHOEL010000003">
    <property type="protein sequence ID" value="MBV3391853.1"/>
    <property type="molecule type" value="Genomic_DNA"/>
</dbReference>
<dbReference type="EMBL" id="JAHOEF010000003">
    <property type="protein sequence ID" value="MBV3381829.1"/>
    <property type="molecule type" value="Genomic_DNA"/>
</dbReference>
<evidence type="ECO:0000313" key="5">
    <source>
        <dbReference type="Proteomes" id="UP001197492"/>
    </source>
</evidence>
<dbReference type="CDD" id="cd00077">
    <property type="entry name" value="HDc"/>
    <property type="match status" value="1"/>
</dbReference>
<evidence type="ECO:0000313" key="4">
    <source>
        <dbReference type="Proteomes" id="UP001196408"/>
    </source>
</evidence>
<dbReference type="PANTHER" id="PTHR35795:SF1">
    <property type="entry name" value="BIS(5'-NUCLEOSYL)-TETRAPHOSPHATASE, SYMMETRICAL"/>
    <property type="match status" value="1"/>
</dbReference>
<dbReference type="InterPro" id="IPR006674">
    <property type="entry name" value="HD_domain"/>
</dbReference>
<feature type="domain" description="HD" evidence="1">
    <location>
        <begin position="66"/>
        <end position="210"/>
    </location>
</feature>
<sequence length="398" mass="46746">MKAMNKDNPKYNDCIERASQLYERKGDFRTPFMRDYNRIIFTTAYRRLKHKTQVFFAPDNDHICTRAEHVNLVESISYTIAYQLGLNTELTRAISAGHDLGHAPFGHGGEKILSSLSIKHGLELFWHEKNSLHLIDDLCLLEDDQHIEHNLDLTYAVRDGIIAHCGEVNQRRIKPREEKIDLKDFKSPGLYQPYTLEGCVVKISDKIAYLARDIEDAWNLHILNEEDMKSLIEEINAVVPELFKAINNGTVANYFIQDVIHNSTEDYIGLSNEAFEIMKIFMKFNYQKIYEIKKVKIHTQYVQLILESLFSFLYEYGQHDNFVLDLKKDAERYPLIINHYLKWLTRYSTLLHDERYQNHIVYDFENDSLALEKSIIDYLSGMTDHFIIDAFDELLAYR</sequence>
<dbReference type="InterPro" id="IPR003607">
    <property type="entry name" value="HD/PDEase_dom"/>
</dbReference>
<dbReference type="Pfam" id="PF01966">
    <property type="entry name" value="HD"/>
    <property type="match status" value="1"/>
</dbReference>
<proteinExistence type="predicted"/>
<evidence type="ECO:0000313" key="3">
    <source>
        <dbReference type="EMBL" id="MBV3391853.1"/>
    </source>
</evidence>
<name>A0AAW4MRH7_9FIRM</name>
<comment type="caution">
    <text evidence="2">The sequence shown here is derived from an EMBL/GenBank/DDBJ whole genome shotgun (WGS) entry which is preliminary data.</text>
</comment>
<dbReference type="Proteomes" id="UP001196408">
    <property type="component" value="Unassembled WGS sequence"/>
</dbReference>
<evidence type="ECO:0000259" key="1">
    <source>
        <dbReference type="PROSITE" id="PS51831"/>
    </source>
</evidence>
<keyword evidence="5" id="KW-1185">Reference proteome</keyword>
<accession>A0AAW4MRH7</accession>
<dbReference type="InterPro" id="IPR051094">
    <property type="entry name" value="Diverse_Catalytic_Enzymes"/>
</dbReference>
<organism evidence="2 4">
    <name type="scientific">Catenibacterium mitsuokai</name>
    <dbReference type="NCBI Taxonomy" id="100886"/>
    <lineage>
        <taxon>Bacteria</taxon>
        <taxon>Bacillati</taxon>
        <taxon>Bacillota</taxon>
        <taxon>Erysipelotrichia</taxon>
        <taxon>Erysipelotrichales</taxon>
        <taxon>Coprobacillaceae</taxon>
        <taxon>Catenibacterium</taxon>
    </lineage>
</organism>
<evidence type="ECO:0000313" key="2">
    <source>
        <dbReference type="EMBL" id="MBV3381829.1"/>
    </source>
</evidence>
<protein>
    <submittedName>
        <fullName evidence="2">HD domain-containing protein</fullName>
    </submittedName>
</protein>
<gene>
    <name evidence="2" type="ORF">KSV97_01015</name>
    <name evidence="3" type="ORF">KSW06_01025</name>
</gene>